<dbReference type="Gene3D" id="3.30.1370.60">
    <property type="entry name" value="Hypothetical oxidoreductase yiak, domain 2"/>
    <property type="match status" value="1"/>
</dbReference>
<dbReference type="SMART" id="SM00345">
    <property type="entry name" value="HTH_GNTR"/>
    <property type="match status" value="1"/>
</dbReference>
<dbReference type="GO" id="GO:0016491">
    <property type="term" value="F:oxidoreductase activity"/>
    <property type="evidence" value="ECO:0007669"/>
    <property type="project" value="UniProtKB-KW"/>
</dbReference>
<dbReference type="InterPro" id="IPR043144">
    <property type="entry name" value="Mal/L-sulf/L-lact_DH-like_ah"/>
</dbReference>
<dbReference type="Gene3D" id="1.20.120.530">
    <property type="entry name" value="GntR ligand-binding domain-like"/>
    <property type="match status" value="1"/>
</dbReference>
<dbReference type="Pfam" id="PF07729">
    <property type="entry name" value="FCD"/>
    <property type="match status" value="1"/>
</dbReference>
<proteinExistence type="inferred from homology"/>
<dbReference type="InterPro" id="IPR000524">
    <property type="entry name" value="Tscrpt_reg_HTH_GntR"/>
</dbReference>
<evidence type="ECO:0000313" key="8">
    <source>
        <dbReference type="Proteomes" id="UP000054396"/>
    </source>
</evidence>
<feature type="domain" description="HTH gntR-type" evidence="6">
    <location>
        <begin position="14"/>
        <end position="81"/>
    </location>
</feature>
<dbReference type="Gene3D" id="1.10.1530.10">
    <property type="match status" value="1"/>
</dbReference>
<dbReference type="InterPro" id="IPR043143">
    <property type="entry name" value="Mal/L-sulf/L-lact_DH-like_NADP"/>
</dbReference>
<reference evidence="7 8" key="1">
    <citation type="submission" date="2015-12" db="EMBL/GenBank/DDBJ databases">
        <authorList>
            <person name="Shamseldin A."/>
            <person name="Moawad H."/>
            <person name="Abd El-Rahim W.M."/>
            <person name="Sadowsky M.J."/>
        </authorList>
    </citation>
    <scope>NUCLEOTIDE SEQUENCE [LARGE SCALE GENOMIC DNA]</scope>
    <source>
        <strain evidence="7 8">SJ5A-1</strain>
    </source>
</reference>
<sequence length="586" mass="63109">MTQPTAQNDGHARKKLSEQARDWIRDRIMSDAFAFGRTLREAELSVMLDMSKSPIREALVELAQEGLVVMSPNRSARVISLSSEDVSDLGHLREILETQGVRLAIARDATGLARALEVFTQRGAEALEANDIDAFARADHQFHLEIFRRCGNRYLEKSFVTIASRIQSIRTRLTGDRGRITRSHATHLALVEAVRDADPDRAADLLGQHIRSNVADYAALQTSRSSAGGRRRVPLEEMERFARAALQAVQADAETVEAVTRALSHASLHGVDSHGYRLLPHYLSGLERGRLNPRPEMKLVHDTGSAAVLDANDAHGARATYAAAERAIEMARKMGVGVVAIRNSSHFGAAGAYAKAIAEAGMAGLCVCNSDPFVRLHGGAERFHGTNPIAFAASAGPDEPVWLFDMATSAIPFNKVQLARSLGLTLPPGTASDVDGIDTTAPAHCEMLAPLGGDFGYKGAGLAGIPEILSTALSDAPLSREIAPMISDDMETPRGMGAFVLALDPEAFMGRAIFEGVIRRYRDGIRASAAAPSDSVMAAGDREWAEADRRRRDGLVLDQTTVTALDAFAEGRDIPPLACLEEAAER</sequence>
<dbReference type="STRING" id="1685382.AVJ23_09235"/>
<accession>A0A0W7WL15</accession>
<dbReference type="Proteomes" id="UP000054396">
    <property type="component" value="Unassembled WGS sequence"/>
</dbReference>
<dbReference type="SUPFAM" id="SSF89733">
    <property type="entry name" value="L-sulfolactate dehydrogenase-like"/>
    <property type="match status" value="1"/>
</dbReference>
<evidence type="ECO:0000259" key="6">
    <source>
        <dbReference type="PROSITE" id="PS50949"/>
    </source>
</evidence>
<dbReference type="InterPro" id="IPR036111">
    <property type="entry name" value="Mal/L-sulfo/L-lacto_DH-like_sf"/>
</dbReference>
<dbReference type="InterPro" id="IPR011711">
    <property type="entry name" value="GntR_C"/>
</dbReference>
<dbReference type="Pfam" id="PF02615">
    <property type="entry name" value="Ldh_2"/>
    <property type="match status" value="1"/>
</dbReference>
<dbReference type="GO" id="GO:0003677">
    <property type="term" value="F:DNA binding"/>
    <property type="evidence" value="ECO:0007669"/>
    <property type="project" value="UniProtKB-KW"/>
</dbReference>
<dbReference type="InterPro" id="IPR036390">
    <property type="entry name" value="WH_DNA-bd_sf"/>
</dbReference>
<gene>
    <name evidence="7" type="ORF">AVJ23_09235</name>
</gene>
<evidence type="ECO:0000313" key="7">
    <source>
        <dbReference type="EMBL" id="KUF11222.1"/>
    </source>
</evidence>
<dbReference type="InterPro" id="IPR036388">
    <property type="entry name" value="WH-like_DNA-bd_sf"/>
</dbReference>
<keyword evidence="3" id="KW-0805">Transcription regulation</keyword>
<dbReference type="Pfam" id="PF00392">
    <property type="entry name" value="GntR"/>
    <property type="match status" value="1"/>
</dbReference>
<comment type="similarity">
    <text evidence="1">Belongs to the LDH2/MDH2 oxidoreductase family.</text>
</comment>
<dbReference type="InterPro" id="IPR008920">
    <property type="entry name" value="TF_FadR/GntR_C"/>
</dbReference>
<dbReference type="SMART" id="SM00895">
    <property type="entry name" value="FCD"/>
    <property type="match status" value="1"/>
</dbReference>
<evidence type="ECO:0000256" key="4">
    <source>
        <dbReference type="ARBA" id="ARBA00023125"/>
    </source>
</evidence>
<dbReference type="OrthoDB" id="9811519at2"/>
<organism evidence="7 8">
    <name type="scientific">Pseudoponticoccus marisrubri</name>
    <dbReference type="NCBI Taxonomy" id="1685382"/>
    <lineage>
        <taxon>Bacteria</taxon>
        <taxon>Pseudomonadati</taxon>
        <taxon>Pseudomonadota</taxon>
        <taxon>Alphaproteobacteria</taxon>
        <taxon>Rhodobacterales</taxon>
        <taxon>Roseobacteraceae</taxon>
        <taxon>Pseudoponticoccus</taxon>
    </lineage>
</organism>
<dbReference type="SUPFAM" id="SSF48008">
    <property type="entry name" value="GntR ligand-binding domain-like"/>
    <property type="match status" value="1"/>
</dbReference>
<dbReference type="GO" id="GO:0003700">
    <property type="term" value="F:DNA-binding transcription factor activity"/>
    <property type="evidence" value="ECO:0007669"/>
    <property type="project" value="InterPro"/>
</dbReference>
<dbReference type="InterPro" id="IPR003767">
    <property type="entry name" value="Malate/L-lactate_DH-like"/>
</dbReference>
<name>A0A0W7WL15_9RHOB</name>
<keyword evidence="8" id="KW-1185">Reference proteome</keyword>
<dbReference type="AlphaFoldDB" id="A0A0W7WL15"/>
<protein>
    <recommendedName>
        <fullName evidence="6">HTH gntR-type domain-containing protein</fullName>
    </recommendedName>
</protein>
<comment type="caution">
    <text evidence="7">The sequence shown here is derived from an EMBL/GenBank/DDBJ whole genome shotgun (WGS) entry which is preliminary data.</text>
</comment>
<dbReference type="PANTHER" id="PTHR11091:SF0">
    <property type="entry name" value="MALATE DEHYDROGENASE"/>
    <property type="match status" value="1"/>
</dbReference>
<dbReference type="EMBL" id="LPXO01000004">
    <property type="protein sequence ID" value="KUF11222.1"/>
    <property type="molecule type" value="Genomic_DNA"/>
</dbReference>
<keyword evidence="2" id="KW-0560">Oxidoreductase</keyword>
<evidence type="ECO:0000256" key="5">
    <source>
        <dbReference type="ARBA" id="ARBA00023163"/>
    </source>
</evidence>
<keyword evidence="5" id="KW-0804">Transcription</keyword>
<evidence type="ECO:0000256" key="2">
    <source>
        <dbReference type="ARBA" id="ARBA00023002"/>
    </source>
</evidence>
<dbReference type="PROSITE" id="PS50949">
    <property type="entry name" value="HTH_GNTR"/>
    <property type="match status" value="1"/>
</dbReference>
<dbReference type="RefSeq" id="WP_058861886.1">
    <property type="nucleotide sequence ID" value="NZ_LPXO01000004.1"/>
</dbReference>
<evidence type="ECO:0000256" key="1">
    <source>
        <dbReference type="ARBA" id="ARBA00006056"/>
    </source>
</evidence>
<dbReference type="SUPFAM" id="SSF46785">
    <property type="entry name" value="Winged helix' DNA-binding domain"/>
    <property type="match status" value="1"/>
</dbReference>
<evidence type="ECO:0000256" key="3">
    <source>
        <dbReference type="ARBA" id="ARBA00023015"/>
    </source>
</evidence>
<dbReference type="Gene3D" id="1.10.10.10">
    <property type="entry name" value="Winged helix-like DNA-binding domain superfamily/Winged helix DNA-binding domain"/>
    <property type="match status" value="1"/>
</dbReference>
<keyword evidence="4" id="KW-0238">DNA-binding</keyword>
<dbReference type="PANTHER" id="PTHR11091">
    <property type="entry name" value="OXIDOREDUCTASE-RELATED"/>
    <property type="match status" value="1"/>
</dbReference>